<feature type="transmembrane region" description="Helical" evidence="7">
    <location>
        <begin position="364"/>
        <end position="383"/>
    </location>
</feature>
<comment type="subcellular location">
    <subcellularLocation>
        <location evidence="1">Cell membrane</location>
        <topology evidence="1">Multi-pass membrane protein</topology>
    </subcellularLocation>
</comment>
<keyword evidence="3 7" id="KW-0812">Transmembrane</keyword>
<dbReference type="Pfam" id="PF02687">
    <property type="entry name" value="FtsX"/>
    <property type="match status" value="1"/>
</dbReference>
<dbReference type="Proteomes" id="UP001555100">
    <property type="component" value="Unassembled WGS sequence"/>
</dbReference>
<reference evidence="10 11" key="1">
    <citation type="submission" date="2024-01" db="EMBL/GenBank/DDBJ databases">
        <title>Genomic analysis and antimicrobial resistance profiles of Trueperella pyogenes isolated from domestic and wild animals.</title>
        <authorList>
            <person name="Magossi G."/>
            <person name="Gzyl K.E."/>
            <person name="Holman D.B."/>
            <person name="Amat S."/>
        </authorList>
    </citation>
    <scope>NUCLEOTIDE SEQUENCE [LARGE SCALE GENOMIC DNA]</scope>
    <source>
        <strain evidence="10 11">1494</strain>
    </source>
</reference>
<comment type="caution">
    <text evidence="10">The sequence shown here is derived from an EMBL/GenBank/DDBJ whole genome shotgun (WGS) entry which is preliminary data.</text>
</comment>
<dbReference type="InterPro" id="IPR003838">
    <property type="entry name" value="ABC3_permease_C"/>
</dbReference>
<dbReference type="RefSeq" id="WP_235172787.1">
    <property type="nucleotide sequence ID" value="NZ_CP007519.1"/>
</dbReference>
<evidence type="ECO:0000256" key="6">
    <source>
        <dbReference type="ARBA" id="ARBA00038076"/>
    </source>
</evidence>
<feature type="domain" description="MacB-like periplasmic core" evidence="9">
    <location>
        <begin position="33"/>
        <end position="237"/>
    </location>
</feature>
<evidence type="ECO:0000256" key="2">
    <source>
        <dbReference type="ARBA" id="ARBA00022475"/>
    </source>
</evidence>
<comment type="similarity">
    <text evidence="6">Belongs to the ABC-4 integral membrane protein family.</text>
</comment>
<name>A0ABV3NC23_9ACTO</name>
<feature type="transmembrane region" description="Helical" evidence="7">
    <location>
        <begin position="277"/>
        <end position="302"/>
    </location>
</feature>
<keyword evidence="11" id="KW-1185">Reference proteome</keyword>
<evidence type="ECO:0000256" key="5">
    <source>
        <dbReference type="ARBA" id="ARBA00023136"/>
    </source>
</evidence>
<dbReference type="InterPro" id="IPR050250">
    <property type="entry name" value="Macrolide_Exporter_MacB"/>
</dbReference>
<evidence type="ECO:0000313" key="11">
    <source>
        <dbReference type="Proteomes" id="UP001555100"/>
    </source>
</evidence>
<protein>
    <submittedName>
        <fullName evidence="10">ABC transporter permease</fullName>
    </submittedName>
</protein>
<accession>A0ABV3NC23</accession>
<evidence type="ECO:0000256" key="7">
    <source>
        <dbReference type="SAM" id="Phobius"/>
    </source>
</evidence>
<feature type="transmembrane region" description="Helical" evidence="7">
    <location>
        <begin position="32"/>
        <end position="54"/>
    </location>
</feature>
<evidence type="ECO:0000256" key="3">
    <source>
        <dbReference type="ARBA" id="ARBA00022692"/>
    </source>
</evidence>
<feature type="domain" description="ABC3 transporter permease C-terminal" evidence="8">
    <location>
        <begin position="281"/>
        <end position="393"/>
    </location>
</feature>
<dbReference type="EMBL" id="JBAGNM010000006">
    <property type="protein sequence ID" value="MEW6954750.1"/>
    <property type="molecule type" value="Genomic_DNA"/>
</dbReference>
<evidence type="ECO:0000259" key="8">
    <source>
        <dbReference type="Pfam" id="PF02687"/>
    </source>
</evidence>
<evidence type="ECO:0000313" key="10">
    <source>
        <dbReference type="EMBL" id="MEW6954750.1"/>
    </source>
</evidence>
<keyword evidence="4 7" id="KW-1133">Transmembrane helix</keyword>
<organism evidence="10 11">
    <name type="scientific">Trueperella pyogenes</name>
    <dbReference type="NCBI Taxonomy" id="1661"/>
    <lineage>
        <taxon>Bacteria</taxon>
        <taxon>Bacillati</taxon>
        <taxon>Actinomycetota</taxon>
        <taxon>Actinomycetes</taxon>
        <taxon>Actinomycetales</taxon>
        <taxon>Actinomycetaceae</taxon>
        <taxon>Trueperella</taxon>
    </lineage>
</organism>
<evidence type="ECO:0000259" key="9">
    <source>
        <dbReference type="Pfam" id="PF12704"/>
    </source>
</evidence>
<evidence type="ECO:0000256" key="4">
    <source>
        <dbReference type="ARBA" id="ARBA00022989"/>
    </source>
</evidence>
<gene>
    <name evidence="10" type="ORF">V3M73_06895</name>
</gene>
<feature type="transmembrane region" description="Helical" evidence="7">
    <location>
        <begin position="329"/>
        <end position="352"/>
    </location>
</feature>
<keyword evidence="2" id="KW-1003">Cell membrane</keyword>
<keyword evidence="5 7" id="KW-0472">Membrane</keyword>
<sequence>MNETLKIHPPVLHKRDMLRLAFQGLRAHPLRAGLSALGVAIGIGAMIAVIGISLSSQAKIQERLAELGTNLLTVRAGNSITGSSAALPVDSPQRVARIDGVEQVGWTAELSDVNAYRNSFIDRGATNGLSVAATNGEILKATSTRMRSGTWFNAATQKFPTTVLGATAATRLGVVSPGSLVEIGGISHSVVGILEPSLLAPQLNTMVLVGQANASERFGFNGAPTLLFERSKDAAVEKIREVIPGSINPRFPHDVSVSRPSDTLAAQYAIDTAFTGLLVGVGAIALLVGGIGVANTMVITVIERRREIGLRRALGATKSHIRYQFLSEAILLSLCGGCAGVLLGMGCIGIVSQVNGWPPTIPPIFAVLALVLTMSVGAVAGMIPAVRAAKVSPTEALQ</sequence>
<dbReference type="Pfam" id="PF12704">
    <property type="entry name" value="MacB_PCD"/>
    <property type="match status" value="1"/>
</dbReference>
<dbReference type="InterPro" id="IPR025857">
    <property type="entry name" value="MacB_PCD"/>
</dbReference>
<proteinExistence type="inferred from homology"/>
<evidence type="ECO:0000256" key="1">
    <source>
        <dbReference type="ARBA" id="ARBA00004651"/>
    </source>
</evidence>
<dbReference type="PANTHER" id="PTHR30572:SF4">
    <property type="entry name" value="ABC TRANSPORTER PERMEASE YTRF"/>
    <property type="match status" value="1"/>
</dbReference>
<dbReference type="PANTHER" id="PTHR30572">
    <property type="entry name" value="MEMBRANE COMPONENT OF TRANSPORTER-RELATED"/>
    <property type="match status" value="1"/>
</dbReference>